<dbReference type="PANTHER" id="PTHR11638">
    <property type="entry name" value="ATP-DEPENDENT CLP PROTEASE"/>
    <property type="match status" value="1"/>
</dbReference>
<comment type="caution">
    <text evidence="8">The sequence shown here is derived from an EMBL/GenBank/DDBJ whole genome shotgun (WGS) entry which is preliminary data.</text>
</comment>
<reference evidence="9 12" key="2">
    <citation type="journal article" date="2018" name="Front. Microbiol.">
        <title>Comparative Genomics of the Herbivore Gut Symbiont Lactobacillus reuteri Reveals Genetic Diversity and Lifestyle Adaptation.</title>
        <authorList>
            <person name="Zhao J."/>
        </authorList>
    </citation>
    <scope>NUCLEOTIDE SEQUENCE [LARGE SCALE GENOMIC DNA]</scope>
    <source>
        <strain evidence="9 12">LR10</strain>
    </source>
</reference>
<dbReference type="SMART" id="SM00382">
    <property type="entry name" value="AAA"/>
    <property type="match status" value="2"/>
</dbReference>
<name>A0A073K2G4_LIMRT</name>
<evidence type="ECO:0000259" key="6">
    <source>
        <dbReference type="SMART" id="SM00382"/>
    </source>
</evidence>
<dbReference type="SMART" id="SM01086">
    <property type="entry name" value="ClpB_D2-small"/>
    <property type="match status" value="1"/>
</dbReference>
<dbReference type="PROSITE" id="PS00871">
    <property type="entry name" value="CLPAB_2"/>
    <property type="match status" value="1"/>
</dbReference>
<dbReference type="OMA" id="YDKSMGA"/>
<keyword evidence="4" id="KW-0175">Coiled coil</keyword>
<dbReference type="GO" id="GO:0005737">
    <property type="term" value="C:cytoplasm"/>
    <property type="evidence" value="ECO:0007669"/>
    <property type="project" value="TreeGrafter"/>
</dbReference>
<dbReference type="EMBL" id="QGHT01000052">
    <property type="protein sequence ID" value="PWT40239.1"/>
    <property type="molecule type" value="Genomic_DNA"/>
</dbReference>
<feature type="domain" description="AAA+ ATPase" evidence="6">
    <location>
        <begin position="447"/>
        <end position="616"/>
    </location>
</feature>
<keyword evidence="3" id="KW-0143">Chaperone</keyword>
<dbReference type="Proteomes" id="UP000027731">
    <property type="component" value="Unassembled WGS sequence"/>
</dbReference>
<reference evidence="9" key="3">
    <citation type="submission" date="2018-05" db="EMBL/GenBank/DDBJ databases">
        <authorList>
            <person name="Peng X.Y."/>
            <person name="Xu Y.F."/>
            <person name="Luo D."/>
            <person name="Yu J."/>
            <person name="Gu J.Y."/>
        </authorList>
    </citation>
    <scope>NUCLEOTIDE SEQUENCE</scope>
    <source>
        <strain evidence="9">LR10</strain>
    </source>
</reference>
<dbReference type="InterPro" id="IPR050130">
    <property type="entry name" value="ClpA_ClpB"/>
</dbReference>
<evidence type="ECO:0000313" key="11">
    <source>
        <dbReference type="Proteomes" id="UP000027731"/>
    </source>
</evidence>
<sequence length="745" mass="82306">MAQNPMNPFDNDMNDIFNQLMGGMNGFNSDNRRYLINGREVTPEEFAEYRRTGQLPGGANPQQGGQPGPQPNAGKDSILHKLGRNLTQEAREHELDPVIGRNKEIQETAEILSRRTKNNPVLVGDAGVGKTAVVEGLAQAIVSGDVPAAIKDKEIISIDISGLEAGTQYRGSFEENMQKLVDEVKKAGNIILFFDEIHQIIGAGSTGDSSGSKGMSDIIKPALSRGELTVIGATTQDEYRNTIMKDAALARRFNSVTVNAPSKADTVAILKGIRDLYERHHNVKLPDDVLQAAVDYSVQYMPQRALPDKAIDLIDMTAAHLAAKHPARDAKAIEKDIEAEEKKQKAAAKKEDYKAAQDAKEKIADLKKQLSENSESEKVTATPEDVAKAVEQMTGIPVSKIGASDVERLKDMDKRLEGKVIGQDKAVEAVARAIRRNRAGFDEGDSPIGSFLFVGPTGVGKTELAKQLALDMFGSKDDIIRLDMSEYSDRTAVSKMIGATAGYVGYEDNGNTLTEKVRRHPYSIILLDEIEKANPQVITLLLQVLDDGRLTDGQGNTIDFKNTVIIATSNAGYSNDAPVKMGRNEDEEDLIKKLTTYFRPEFLNRFNAIVEFHSLTKEDLKQIVDLMLAEVNRTLAKKGMDVKVTDTAKQYLIDEGYDEAMGARPLRRVIEREIRDKVTDYYLDHLDAKNLVAEMKDGQLVIVDAKDASKDDSKEYTSPSEKKDEEKDDKKEEDKKSDEDKKDEK</sequence>
<evidence type="ECO:0000256" key="1">
    <source>
        <dbReference type="ARBA" id="ARBA00022741"/>
    </source>
</evidence>
<dbReference type="InterPro" id="IPR003593">
    <property type="entry name" value="AAA+_ATPase"/>
</dbReference>
<dbReference type="InterPro" id="IPR027417">
    <property type="entry name" value="P-loop_NTPase"/>
</dbReference>
<dbReference type="PRINTS" id="PR00300">
    <property type="entry name" value="CLPPROTEASEA"/>
</dbReference>
<feature type="compositionally biased region" description="Low complexity" evidence="5">
    <location>
        <begin position="53"/>
        <end position="64"/>
    </location>
</feature>
<evidence type="ECO:0000256" key="2">
    <source>
        <dbReference type="ARBA" id="ARBA00022840"/>
    </source>
</evidence>
<dbReference type="Proteomes" id="UP000297521">
    <property type="component" value="Unassembled WGS sequence"/>
</dbReference>
<dbReference type="GO" id="GO:0016887">
    <property type="term" value="F:ATP hydrolysis activity"/>
    <property type="evidence" value="ECO:0007669"/>
    <property type="project" value="InterPro"/>
</dbReference>
<evidence type="ECO:0000256" key="3">
    <source>
        <dbReference type="ARBA" id="ARBA00023186"/>
    </source>
</evidence>
<evidence type="ECO:0000313" key="12">
    <source>
        <dbReference type="Proteomes" id="UP000245980"/>
    </source>
</evidence>
<evidence type="ECO:0000259" key="7">
    <source>
        <dbReference type="SMART" id="SM01086"/>
    </source>
</evidence>
<keyword evidence="2 9" id="KW-0067">ATP-binding</keyword>
<dbReference type="Gene3D" id="3.40.50.300">
    <property type="entry name" value="P-loop containing nucleotide triphosphate hydrolases"/>
    <property type="match status" value="2"/>
</dbReference>
<dbReference type="GO" id="GO:0005524">
    <property type="term" value="F:ATP binding"/>
    <property type="evidence" value="ECO:0007669"/>
    <property type="project" value="UniProtKB-KW"/>
</dbReference>
<dbReference type="GO" id="GO:0006508">
    <property type="term" value="P:proteolysis"/>
    <property type="evidence" value="ECO:0007669"/>
    <property type="project" value="UniProtKB-KW"/>
</dbReference>
<dbReference type="Pfam" id="PF00004">
    <property type="entry name" value="AAA"/>
    <property type="match status" value="1"/>
</dbReference>
<dbReference type="Pfam" id="PF17871">
    <property type="entry name" value="AAA_lid_9"/>
    <property type="match status" value="1"/>
</dbReference>
<feature type="region of interest" description="Disordered" evidence="5">
    <location>
        <begin position="52"/>
        <end position="77"/>
    </location>
</feature>
<keyword evidence="8" id="KW-0378">Hydrolase</keyword>
<dbReference type="AlphaFoldDB" id="A0A073K2G4"/>
<feature type="region of interest" description="Disordered" evidence="5">
    <location>
        <begin position="708"/>
        <end position="745"/>
    </location>
</feature>
<keyword evidence="8" id="KW-0645">Protease</keyword>
<accession>A0A073K2G4</accession>
<dbReference type="InterPro" id="IPR041546">
    <property type="entry name" value="ClpA/ClpB_AAA_lid"/>
</dbReference>
<evidence type="ECO:0000256" key="4">
    <source>
        <dbReference type="SAM" id="Coils"/>
    </source>
</evidence>
<dbReference type="InterPro" id="IPR019489">
    <property type="entry name" value="Clp_ATPase_C"/>
</dbReference>
<dbReference type="PANTHER" id="PTHR11638:SF188">
    <property type="entry name" value="ATP-DEPENDENT CLP PROTEASE ATP-BINDING SUBUNIT CLPL"/>
    <property type="match status" value="1"/>
</dbReference>
<dbReference type="GO" id="GO:0034605">
    <property type="term" value="P:cellular response to heat"/>
    <property type="evidence" value="ECO:0007669"/>
    <property type="project" value="TreeGrafter"/>
</dbReference>
<dbReference type="SUPFAM" id="SSF52540">
    <property type="entry name" value="P-loop containing nucleoside triphosphate hydrolases"/>
    <property type="match status" value="2"/>
</dbReference>
<dbReference type="Proteomes" id="UP000245980">
    <property type="component" value="Unassembled WGS sequence"/>
</dbReference>
<dbReference type="PATRIC" id="fig|1598.90.peg.1039"/>
<feature type="domain" description="Clp ATPase C-terminal" evidence="7">
    <location>
        <begin position="615"/>
        <end position="702"/>
    </location>
</feature>
<dbReference type="CDD" id="cd00009">
    <property type="entry name" value="AAA"/>
    <property type="match status" value="1"/>
</dbReference>
<dbReference type="RefSeq" id="WP_003669555.1">
    <property type="nucleotide sequence ID" value="NZ_CP011024.1"/>
</dbReference>
<feature type="coiled-coil region" evidence="4">
    <location>
        <begin position="330"/>
        <end position="376"/>
    </location>
</feature>
<feature type="domain" description="AAA+ ATPase" evidence="6">
    <location>
        <begin position="116"/>
        <end position="263"/>
    </location>
</feature>
<dbReference type="Gene3D" id="1.10.8.60">
    <property type="match status" value="2"/>
</dbReference>
<reference evidence="10" key="4">
    <citation type="journal article" date="2019" name="Cell Metab.">
        <title>Nutrient sensing in CD11c cells alters the gut microbiome to regulate food intake and body mass.</title>
        <authorList>
            <person name="Chagwedera N.D."/>
            <person name="Ang Q.Y."/>
            <person name="Bisanz J.E."/>
            <person name="Leong Y.A."/>
            <person name="Ganeshan K."/>
            <person name="Cai J."/>
            <person name="Patterson A.D."/>
            <person name="Turnbaugh P.J."/>
            <person name="Chawla A."/>
        </authorList>
    </citation>
    <scope>NUCLEOTIDE SEQUENCE</scope>
    <source>
        <strain evidence="10">I8-5</strain>
    </source>
</reference>
<dbReference type="EMBL" id="JOSX01000013">
    <property type="protein sequence ID" value="KEK15702.1"/>
    <property type="molecule type" value="Genomic_DNA"/>
</dbReference>
<dbReference type="InterPro" id="IPR003959">
    <property type="entry name" value="ATPase_AAA_core"/>
</dbReference>
<evidence type="ECO:0000313" key="8">
    <source>
        <dbReference type="EMBL" id="KEK15702.1"/>
    </source>
</evidence>
<dbReference type="FunFam" id="3.40.50.300:FF:000025">
    <property type="entry name" value="ATP-dependent Clp protease subunit"/>
    <property type="match status" value="1"/>
</dbReference>
<evidence type="ECO:0000313" key="10">
    <source>
        <dbReference type="EMBL" id="TGB11467.1"/>
    </source>
</evidence>
<protein>
    <submittedName>
        <fullName evidence="9">ATP-dependent Clp protease ATP-binding subunit</fullName>
    </submittedName>
    <submittedName>
        <fullName evidence="8">Clp protease ClpX</fullName>
    </submittedName>
</protein>
<dbReference type="Pfam" id="PF07724">
    <property type="entry name" value="AAA_2"/>
    <property type="match status" value="1"/>
</dbReference>
<gene>
    <name evidence="9" type="ORF">DKZ22_09265</name>
    <name evidence="10" type="ORF">E5F87_04440</name>
    <name evidence="8" type="ORF">LR3_08035</name>
</gene>
<organism evidence="8 11">
    <name type="scientific">Limosilactobacillus reuteri</name>
    <name type="common">Lactobacillus reuteri</name>
    <dbReference type="NCBI Taxonomy" id="1598"/>
    <lineage>
        <taxon>Bacteria</taxon>
        <taxon>Bacillati</taxon>
        <taxon>Bacillota</taxon>
        <taxon>Bacilli</taxon>
        <taxon>Lactobacillales</taxon>
        <taxon>Lactobacillaceae</taxon>
        <taxon>Limosilactobacillus</taxon>
    </lineage>
</organism>
<reference evidence="8 11" key="1">
    <citation type="submission" date="2014-06" db="EMBL/GenBank/DDBJ databases">
        <title>Genetic determinant of reutericyclin biosynthesis of Lactobacillus reuteri.</title>
        <authorList>
            <person name="Lin X."/>
            <person name="Duar R."/>
            <person name="Walter J."/>
            <person name="Gaenzle M."/>
        </authorList>
    </citation>
    <scope>NUCLEOTIDE SEQUENCE [LARGE SCALE GENOMIC DNA]</scope>
    <source>
        <strain evidence="8 11">LTH2584</strain>
    </source>
</reference>
<dbReference type="InterPro" id="IPR001270">
    <property type="entry name" value="ClpA/B"/>
</dbReference>
<dbReference type="EMBL" id="SRKR01000006">
    <property type="protein sequence ID" value="TGB11467.1"/>
    <property type="molecule type" value="Genomic_DNA"/>
</dbReference>
<evidence type="ECO:0000256" key="5">
    <source>
        <dbReference type="SAM" id="MobiDB-lite"/>
    </source>
</evidence>
<dbReference type="InterPro" id="IPR028299">
    <property type="entry name" value="ClpA/B_CS2"/>
</dbReference>
<dbReference type="GeneID" id="77191309"/>
<dbReference type="GO" id="GO:0008233">
    <property type="term" value="F:peptidase activity"/>
    <property type="evidence" value="ECO:0007669"/>
    <property type="project" value="UniProtKB-KW"/>
</dbReference>
<dbReference type="Pfam" id="PF10431">
    <property type="entry name" value="ClpB_D2-small"/>
    <property type="match status" value="1"/>
</dbReference>
<proteinExistence type="predicted"/>
<evidence type="ECO:0000313" key="9">
    <source>
        <dbReference type="EMBL" id="PWT40239.1"/>
    </source>
</evidence>
<reference evidence="10" key="5">
    <citation type="submission" date="2019-04" db="EMBL/GenBank/DDBJ databases">
        <authorList>
            <person name="Bisanz J.E."/>
            <person name="Chagwedera N.D."/>
            <person name="Chawla A."/>
            <person name="Turnbaugh P.J."/>
        </authorList>
    </citation>
    <scope>NUCLEOTIDE SEQUENCE</scope>
    <source>
        <strain evidence="10">I8-5</strain>
    </source>
</reference>
<dbReference type="CDD" id="cd19499">
    <property type="entry name" value="RecA-like_ClpB_Hsp104-like"/>
    <property type="match status" value="1"/>
</dbReference>
<keyword evidence="1" id="KW-0547">Nucleotide-binding</keyword>
<dbReference type="Gene3D" id="4.10.860.10">
    <property type="entry name" value="UVR domain"/>
    <property type="match status" value="1"/>
</dbReference>